<comment type="caution">
    <text evidence="4">The sequence shown here is derived from an EMBL/GenBank/DDBJ whole genome shotgun (WGS) entry which is preliminary data.</text>
</comment>
<dbReference type="AlphaFoldDB" id="A0A9K3D3L5"/>
<evidence type="ECO:0000256" key="1">
    <source>
        <dbReference type="ARBA" id="ARBA00022441"/>
    </source>
</evidence>
<dbReference type="InterPro" id="IPR015915">
    <property type="entry name" value="Kelch-typ_b-propeller"/>
</dbReference>
<keyword evidence="2" id="KW-0677">Repeat</keyword>
<sequence>MSLTAIEWSKVDVGLKEDSLSALAYLGPLGPDGVSPASTLKEGERHSAMIVGRNRVEATGHCVVLSENPETGGLLRQANRLREAILCTISPSTGGHTATRIGDSVYVFGGQTGDGKLLDDLRRYSVTCKKWSRVRQKIQWPKGRIGHSAFTLGGKLYIVGGFDVIRSLKDCWCYDPKTEGFSQMPDAPFPFHYSSSVVGCDTAHLFGNWSHGSSMSTHLSFSEVEGWVIEADMPFKVYGAATIAIGTDIAVIGGGSHRTKVHIYNTLTKGWREGGDIPVAFSLGRACHLSPTRIVVHSKQGVLLGNLALTPGVRRERERVLPNAVKVKGDRAATEAARVERERAEAEAEAERQERERLERERQRVRSRGEEERGVLQSLLASAGLDPGSVASSTPIGVLLPRIVAKIHSLEAELAAQKTQSLVSCQAFEHFT</sequence>
<feature type="region of interest" description="Disordered" evidence="3">
    <location>
        <begin position="342"/>
        <end position="369"/>
    </location>
</feature>
<feature type="non-terminal residue" evidence="4">
    <location>
        <position position="432"/>
    </location>
</feature>
<keyword evidence="5" id="KW-1185">Reference proteome</keyword>
<dbReference type="EMBL" id="BDIP01003818">
    <property type="protein sequence ID" value="GIQ88156.1"/>
    <property type="molecule type" value="Genomic_DNA"/>
</dbReference>
<accession>A0A9K3D3L5</accession>
<dbReference type="OrthoDB" id="45365at2759"/>
<name>A0A9K3D3L5_9EUKA</name>
<evidence type="ECO:0000256" key="3">
    <source>
        <dbReference type="SAM" id="MobiDB-lite"/>
    </source>
</evidence>
<dbReference type="SUPFAM" id="SSF117281">
    <property type="entry name" value="Kelch motif"/>
    <property type="match status" value="1"/>
</dbReference>
<gene>
    <name evidence="4" type="ORF">KIPB_010341</name>
</gene>
<proteinExistence type="predicted"/>
<dbReference type="PANTHER" id="PTHR46093">
    <property type="entry name" value="ACYL-COA-BINDING DOMAIN-CONTAINING PROTEIN 5"/>
    <property type="match status" value="1"/>
</dbReference>
<organism evidence="4 5">
    <name type="scientific">Kipferlia bialata</name>
    <dbReference type="NCBI Taxonomy" id="797122"/>
    <lineage>
        <taxon>Eukaryota</taxon>
        <taxon>Metamonada</taxon>
        <taxon>Carpediemonas-like organisms</taxon>
        <taxon>Kipferlia</taxon>
    </lineage>
</organism>
<dbReference type="SMART" id="SM00612">
    <property type="entry name" value="Kelch"/>
    <property type="match status" value="2"/>
</dbReference>
<dbReference type="Proteomes" id="UP000265618">
    <property type="component" value="Unassembled WGS sequence"/>
</dbReference>
<dbReference type="Gene3D" id="2.120.10.80">
    <property type="entry name" value="Kelch-type beta propeller"/>
    <property type="match status" value="2"/>
</dbReference>
<reference evidence="4 5" key="1">
    <citation type="journal article" date="2018" name="PLoS ONE">
        <title>The draft genome of Kipferlia bialata reveals reductive genome evolution in fornicate parasites.</title>
        <authorList>
            <person name="Tanifuji G."/>
            <person name="Takabayashi S."/>
            <person name="Kume K."/>
            <person name="Takagi M."/>
            <person name="Nakayama T."/>
            <person name="Kamikawa R."/>
            <person name="Inagaki Y."/>
            <person name="Hashimoto T."/>
        </authorList>
    </citation>
    <scope>NUCLEOTIDE SEQUENCE [LARGE SCALE GENOMIC DNA]</scope>
    <source>
        <strain evidence="4">NY0173</strain>
    </source>
</reference>
<dbReference type="PANTHER" id="PTHR46093:SF18">
    <property type="entry name" value="FIBRONECTIN TYPE-III DOMAIN-CONTAINING PROTEIN"/>
    <property type="match status" value="1"/>
</dbReference>
<evidence type="ECO:0000313" key="4">
    <source>
        <dbReference type="EMBL" id="GIQ88156.1"/>
    </source>
</evidence>
<dbReference type="InterPro" id="IPR006652">
    <property type="entry name" value="Kelch_1"/>
</dbReference>
<evidence type="ECO:0000313" key="5">
    <source>
        <dbReference type="Proteomes" id="UP000265618"/>
    </source>
</evidence>
<protein>
    <submittedName>
        <fullName evidence="4">Uncharacterized protein</fullName>
    </submittedName>
</protein>
<dbReference type="Pfam" id="PF24681">
    <property type="entry name" value="Kelch_KLHDC2_KLHL20_DRC7"/>
    <property type="match status" value="1"/>
</dbReference>
<keyword evidence="1" id="KW-0880">Kelch repeat</keyword>
<evidence type="ECO:0000256" key="2">
    <source>
        <dbReference type="ARBA" id="ARBA00022737"/>
    </source>
</evidence>